<name>A0ABP0ZUZ2_9ASCO</name>
<dbReference type="PANTHER" id="PTHR28043">
    <property type="entry name" value="INCREASED RECOMBINATION CENTERS PROTEIN 6"/>
    <property type="match status" value="1"/>
</dbReference>
<dbReference type="InterPro" id="IPR034627">
    <property type="entry name" value="Irc6"/>
</dbReference>
<evidence type="ECO:0000256" key="5">
    <source>
        <dbReference type="SAM" id="MobiDB-lite"/>
    </source>
</evidence>
<evidence type="ECO:0000256" key="1">
    <source>
        <dbReference type="ARBA" id="ARBA00002976"/>
    </source>
</evidence>
<feature type="region of interest" description="Disordered" evidence="5">
    <location>
        <begin position="24"/>
        <end position="51"/>
    </location>
</feature>
<feature type="region of interest" description="Disordered" evidence="5">
    <location>
        <begin position="241"/>
        <end position="268"/>
    </location>
</feature>
<evidence type="ECO:0000313" key="7">
    <source>
        <dbReference type="Proteomes" id="UP001497383"/>
    </source>
</evidence>
<reference evidence="6 7" key="1">
    <citation type="submission" date="2024-03" db="EMBL/GenBank/DDBJ databases">
        <authorList>
            <person name="Brejova B."/>
        </authorList>
    </citation>
    <scope>NUCLEOTIDE SEQUENCE [LARGE SCALE GENOMIC DNA]</scope>
    <source>
        <strain evidence="6 7">CBS 14171</strain>
    </source>
</reference>
<evidence type="ECO:0000256" key="3">
    <source>
        <dbReference type="ARBA" id="ARBA00015902"/>
    </source>
</evidence>
<evidence type="ECO:0000256" key="2">
    <source>
        <dbReference type="ARBA" id="ARBA00007973"/>
    </source>
</evidence>
<feature type="compositionally biased region" description="Basic and acidic residues" evidence="5">
    <location>
        <begin position="24"/>
        <end position="43"/>
    </location>
</feature>
<comment type="similarity">
    <text evidence="2">Belongs to the IRC6 family.</text>
</comment>
<dbReference type="GeneID" id="92210236"/>
<feature type="compositionally biased region" description="Acidic residues" evidence="5">
    <location>
        <begin position="252"/>
        <end position="264"/>
    </location>
</feature>
<proteinExistence type="inferred from homology"/>
<feature type="compositionally biased region" description="Basic and acidic residues" evidence="5">
    <location>
        <begin position="241"/>
        <end position="251"/>
    </location>
</feature>
<sequence>MIPNHILIIGSPTSGKLRVADVISRDEGKEEREEEDVLGHRDSGSGSGASHEGMIWRTSLCTKHFSLRLHIFIDEVPSRSLGSLTGEEKLEELRKWECEFSSDEMEELREVLDGIFFALNMTADSMDLIAKELEILQQLRSKLDGEENQWPGFFAVVGSVPLGSQVDEKDVEGIEDLVISHGMEFINLEKSGYNEYRETQGRDRIVELLESHEWSNLDNVKPTSGPGYHERKTEKLKATMEKPLLLKKDSDGGGDDDDKDDDKDDPLNDLFSKLAVYRERASGMMPEQKEKYANDIVKEFIDYI</sequence>
<keyword evidence="7" id="KW-1185">Reference proteome</keyword>
<evidence type="ECO:0000313" key="6">
    <source>
        <dbReference type="EMBL" id="CAK9441171.1"/>
    </source>
</evidence>
<keyword evidence="4" id="KW-0160">Chromosomal rearrangement</keyword>
<dbReference type="PANTHER" id="PTHR28043:SF1">
    <property type="entry name" value="INCREASED RECOMBINATION CENTERS PROTEIN 6"/>
    <property type="match status" value="1"/>
</dbReference>
<comment type="function">
    <text evidence="1">Involved in gross chromosomal rearrangements (GCRs) and telomere healing.</text>
</comment>
<dbReference type="EMBL" id="OZ022410">
    <property type="protein sequence ID" value="CAK9441171.1"/>
    <property type="molecule type" value="Genomic_DNA"/>
</dbReference>
<protein>
    <recommendedName>
        <fullName evidence="3">Increased recombination centers protein 6</fullName>
    </recommendedName>
</protein>
<accession>A0ABP0ZUZ2</accession>
<evidence type="ECO:0000256" key="4">
    <source>
        <dbReference type="ARBA" id="ARBA00022447"/>
    </source>
</evidence>
<dbReference type="Pfam" id="PF10199">
    <property type="entry name" value="Adaptin_binding"/>
    <property type="match status" value="1"/>
</dbReference>
<dbReference type="RefSeq" id="XP_066831978.1">
    <property type="nucleotide sequence ID" value="XM_066975329.1"/>
</dbReference>
<dbReference type="Gene3D" id="3.40.50.11960">
    <property type="match status" value="1"/>
</dbReference>
<gene>
    <name evidence="6" type="ORF">LODBEIA_P50400</name>
</gene>
<dbReference type="Proteomes" id="UP001497383">
    <property type="component" value="Chromosome 6"/>
</dbReference>
<organism evidence="6 7">
    <name type="scientific">Lodderomyces beijingensis</name>
    <dbReference type="NCBI Taxonomy" id="1775926"/>
    <lineage>
        <taxon>Eukaryota</taxon>
        <taxon>Fungi</taxon>
        <taxon>Dikarya</taxon>
        <taxon>Ascomycota</taxon>
        <taxon>Saccharomycotina</taxon>
        <taxon>Pichiomycetes</taxon>
        <taxon>Debaryomycetaceae</taxon>
        <taxon>Candida/Lodderomyces clade</taxon>
        <taxon>Lodderomyces</taxon>
    </lineage>
</organism>